<protein>
    <recommendedName>
        <fullName evidence="4">Heparinase II/III-like protein</fullName>
    </recommendedName>
</protein>
<proteinExistence type="predicted"/>
<keyword evidence="1" id="KW-0732">Signal</keyword>
<feature type="signal peptide" evidence="1">
    <location>
        <begin position="1"/>
        <end position="27"/>
    </location>
</feature>
<evidence type="ECO:0008006" key="4">
    <source>
        <dbReference type="Google" id="ProtNLM"/>
    </source>
</evidence>
<gene>
    <name evidence="2" type="ORF">MM236_18815</name>
</gene>
<dbReference type="EMBL" id="JAKZGS010000026">
    <property type="protein sequence ID" value="MCH7400054.1"/>
    <property type="molecule type" value="Genomic_DNA"/>
</dbReference>
<dbReference type="RefSeq" id="WP_241276547.1">
    <property type="nucleotide sequence ID" value="NZ_JAKZGS010000026.1"/>
</dbReference>
<keyword evidence="3" id="KW-1185">Reference proteome</keyword>
<name>A0ABS9UU78_9BACT</name>
<comment type="caution">
    <text evidence="2">The sequence shown here is derived from an EMBL/GenBank/DDBJ whole genome shotgun (WGS) entry which is preliminary data.</text>
</comment>
<dbReference type="InterPro" id="IPR008930">
    <property type="entry name" value="Terpenoid_cyclase/PrenylTrfase"/>
</dbReference>
<dbReference type="Proteomes" id="UP001165488">
    <property type="component" value="Unassembled WGS sequence"/>
</dbReference>
<dbReference type="SUPFAM" id="SSF48239">
    <property type="entry name" value="Terpenoid cyclases/Protein prenyltransferases"/>
    <property type="match status" value="1"/>
</dbReference>
<organism evidence="2 3">
    <name type="scientific">Belliella calami</name>
    <dbReference type="NCBI Taxonomy" id="2923436"/>
    <lineage>
        <taxon>Bacteria</taxon>
        <taxon>Pseudomonadati</taxon>
        <taxon>Bacteroidota</taxon>
        <taxon>Cytophagia</taxon>
        <taxon>Cytophagales</taxon>
        <taxon>Cyclobacteriaceae</taxon>
        <taxon>Belliella</taxon>
    </lineage>
</organism>
<dbReference type="InterPro" id="IPR008929">
    <property type="entry name" value="Chondroitin_lyas"/>
</dbReference>
<reference evidence="2" key="1">
    <citation type="submission" date="2022-03" db="EMBL/GenBank/DDBJ databases">
        <title>De novo assembled genomes of Belliella spp. (Cyclobacteriaceae) strains.</title>
        <authorList>
            <person name="Szabo A."/>
            <person name="Korponai K."/>
            <person name="Felfoldi T."/>
        </authorList>
    </citation>
    <scope>NUCLEOTIDE SEQUENCE</scope>
    <source>
        <strain evidence="2">DSM 107340</strain>
    </source>
</reference>
<dbReference type="Gene3D" id="1.50.10.100">
    <property type="entry name" value="Chondroitin AC/alginate lyase"/>
    <property type="match status" value="1"/>
</dbReference>
<evidence type="ECO:0000256" key="1">
    <source>
        <dbReference type="SAM" id="SignalP"/>
    </source>
</evidence>
<sequence>MKKISRKTFIKQSASLGLMTAMIPFTAHVWAVGSKNGFKDSKILKRLIKANDELVIKLLLPENSNPKFYIRQQGYDFAVLSASYCHQESTFHNSEKVLQRMESLMVFLLSQQRSDGTMNTGNLESPPDTAFVMEPLCAAAKILIDHKNPALENVKTDLKRFVVSAGEALVTGGIHTPNHRWVLSAALAKINHVYPDQRYVNRVNDWLGEGIFIDEDGHYPERSMNYSAVENEAFITMAKLLDKEELLVPVRKNLEMTYYYMEPNGDLVTFDSRRQDQYSQHNIVAQYLNYRYLSIKDKNSLFAGIAREIEGFEGFVEKIVSGGLYYFMEHEILQNEMPLSAPLPKEYKKVFPTSSLARIRMNDTTMTIFGGVDWPLIIASGRSISPNFFSYRKGTAVLKHIRMSSSFFSMGHFRSEGLEVKDGKYILYKKLQAPYYQPLPQNLRNEAGDYQLSPSVDGRFWSKMTFADRPVSNVKSLESKITIVENDGKADLSIEVTGLEGVPVTVELCFAAGGEFDGVGEPVDSNGNRFLENGVGKYKVGNDEISFGPGIKKHESIYRLDGEMYTVHFGTLRTDGDHVYLTGITPFKHTLSLQ</sequence>
<evidence type="ECO:0000313" key="2">
    <source>
        <dbReference type="EMBL" id="MCH7400054.1"/>
    </source>
</evidence>
<feature type="chain" id="PRO_5047370949" description="Heparinase II/III-like protein" evidence="1">
    <location>
        <begin position="28"/>
        <end position="594"/>
    </location>
</feature>
<evidence type="ECO:0000313" key="3">
    <source>
        <dbReference type="Proteomes" id="UP001165488"/>
    </source>
</evidence>
<accession>A0ABS9UU78</accession>